<reference evidence="1 2" key="1">
    <citation type="journal article" date="2019" name="Emerg. Microbes Infect.">
        <title>Comprehensive subspecies identification of 175 nontuberculous mycobacteria species based on 7547 genomic profiles.</title>
        <authorList>
            <person name="Matsumoto Y."/>
            <person name="Kinjo T."/>
            <person name="Motooka D."/>
            <person name="Nabeya D."/>
            <person name="Jung N."/>
            <person name="Uechi K."/>
            <person name="Horii T."/>
            <person name="Iida T."/>
            <person name="Fujita J."/>
            <person name="Nakamura S."/>
        </authorList>
    </citation>
    <scope>NUCLEOTIDE SEQUENCE [LARGE SCALE GENOMIC DNA]</scope>
    <source>
        <strain evidence="1 2">JCM 30726</strain>
    </source>
</reference>
<comment type="caution">
    <text evidence="1">The sequence shown here is derived from an EMBL/GenBank/DDBJ whole genome shotgun (WGS) entry which is preliminary data.</text>
</comment>
<dbReference type="EMBL" id="BLLA01000001">
    <property type="protein sequence ID" value="GFG99103.1"/>
    <property type="molecule type" value="Genomic_DNA"/>
</dbReference>
<name>A0A7I9ZDW6_9MYCO</name>
<evidence type="ECO:0000313" key="1">
    <source>
        <dbReference type="EMBL" id="GFG99103.1"/>
    </source>
</evidence>
<gene>
    <name evidence="1" type="ORF">MTIM_49820</name>
</gene>
<dbReference type="Proteomes" id="UP000465301">
    <property type="component" value="Unassembled WGS sequence"/>
</dbReference>
<protein>
    <submittedName>
        <fullName evidence="1">Uncharacterized protein</fullName>
    </submittedName>
</protein>
<organism evidence="1 2">
    <name type="scientific">Mycobacterium timonense</name>
    <dbReference type="NCBI Taxonomy" id="701043"/>
    <lineage>
        <taxon>Bacteria</taxon>
        <taxon>Bacillati</taxon>
        <taxon>Actinomycetota</taxon>
        <taxon>Actinomycetes</taxon>
        <taxon>Mycobacteriales</taxon>
        <taxon>Mycobacteriaceae</taxon>
        <taxon>Mycobacterium</taxon>
        <taxon>Mycobacterium avium complex (MAC)</taxon>
    </lineage>
</organism>
<sequence length="52" mass="5631">MTTGADDLPEDGRQVHLLRTLGTDVWPLLKDRSPVAKAEREQALGYDPAAGV</sequence>
<dbReference type="AlphaFoldDB" id="A0A7I9ZDW6"/>
<proteinExistence type="predicted"/>
<keyword evidence="2" id="KW-1185">Reference proteome</keyword>
<evidence type="ECO:0000313" key="2">
    <source>
        <dbReference type="Proteomes" id="UP000465301"/>
    </source>
</evidence>
<accession>A0A7I9ZDW6</accession>